<comment type="pathway">
    <text evidence="5 8">Amino-acid biosynthesis; L-lysine biosynthesis via DAP pathway; L-lysine from DL-2,6-diaminopimelate: step 1/1.</text>
</comment>
<dbReference type="OrthoDB" id="9802241at2"/>
<evidence type="ECO:0000256" key="5">
    <source>
        <dbReference type="HAMAP-Rule" id="MF_02120"/>
    </source>
</evidence>
<comment type="catalytic activity">
    <reaction evidence="5 8">
        <text>meso-2,6-diaminopimelate + H(+) = L-lysine + CO2</text>
        <dbReference type="Rhea" id="RHEA:15101"/>
        <dbReference type="ChEBI" id="CHEBI:15378"/>
        <dbReference type="ChEBI" id="CHEBI:16526"/>
        <dbReference type="ChEBI" id="CHEBI:32551"/>
        <dbReference type="ChEBI" id="CHEBI:57791"/>
        <dbReference type="EC" id="4.1.1.20"/>
    </reaction>
</comment>
<dbReference type="InterPro" id="IPR000183">
    <property type="entry name" value="Orn/DAP/Arg_de-COase"/>
</dbReference>
<dbReference type="PANTHER" id="PTHR43727:SF2">
    <property type="entry name" value="GROUP IV DECARBOXYLASE"/>
    <property type="match status" value="1"/>
</dbReference>
<dbReference type="GO" id="GO:0008836">
    <property type="term" value="F:diaminopimelate decarboxylase activity"/>
    <property type="evidence" value="ECO:0007669"/>
    <property type="project" value="UniProtKB-UniRule"/>
</dbReference>
<dbReference type="InterPro" id="IPR022653">
    <property type="entry name" value="De-COase2_pyr-phos_BS"/>
</dbReference>
<sequence>MDLTGTMEERNNELFIGGVGVKALKEKYGTPLQIIDQKALKDKISCFKDNFQVEGLDCRVVYASKAFLNVYMVQLVKSLGLHIDAVSGGELYTILAAGMPAERIYFHGNNKLAAEIRQALDAGVGSYVVDSAADYQHLRSIAAEAGQKIRLLLRINPGIAADTHKYIQTTTEDSKFGMSMTDPRTEVLIEEMLADAQVDFVGFHCHIGSQVLKENFFFEEAESVIAFAKRMTDRYGMKVQELNLGGGFGVYYAEGDHPFDYATFLQKYAKYIKDEAGRQGLEDLAVISIEPGRSLVNASGSTLYTVGQIKRTKAGLPFIFVDGGMSDNIRPALYQAEYEAVLANRLKDPVQATYRVGGKLCESGDVLLKAAPLPEAEAGDLLLMPNTGAYTYSMSSNYNRMGRPAVVFVEAGKDRLAVKRETYADMMRNDLSYEIDE</sequence>
<evidence type="ECO:0000256" key="4">
    <source>
        <dbReference type="ARBA" id="ARBA00023239"/>
    </source>
</evidence>
<feature type="binding site" evidence="5">
    <location>
        <position position="390"/>
    </location>
    <ligand>
        <name>pyridoxal 5'-phosphate</name>
        <dbReference type="ChEBI" id="CHEBI:597326"/>
    </ligand>
</feature>
<feature type="domain" description="Orn/DAP/Arg decarboxylase 2 N-terminal" evidence="9">
    <location>
        <begin position="41"/>
        <end position="296"/>
    </location>
</feature>
<dbReference type="PRINTS" id="PR01179">
    <property type="entry name" value="ODADCRBXLASE"/>
</dbReference>
<evidence type="ECO:0000256" key="8">
    <source>
        <dbReference type="RuleBase" id="RU003738"/>
    </source>
</evidence>
<dbReference type="STRING" id="119206.AWM72_07695"/>
<dbReference type="SUPFAM" id="SSF51419">
    <property type="entry name" value="PLP-binding barrel"/>
    <property type="match status" value="1"/>
</dbReference>
<comment type="function">
    <text evidence="5">Specifically catalyzes the decarboxylation of meso-diaminopimelate (meso-DAP) to L-lysine.</text>
</comment>
<dbReference type="EMBL" id="VYWO01000001">
    <property type="protein sequence ID" value="KAA9302081.1"/>
    <property type="molecule type" value="Genomic_DNA"/>
</dbReference>
<feature type="modified residue" description="N6-(pyridoxal phosphate)lysine" evidence="5 7">
    <location>
        <position position="65"/>
    </location>
</feature>
<feature type="binding site" evidence="5">
    <location>
        <position position="247"/>
    </location>
    <ligand>
        <name>pyridoxal 5'-phosphate</name>
        <dbReference type="ChEBI" id="CHEBI:597326"/>
    </ligand>
</feature>
<keyword evidence="2 5" id="KW-0210">Decarboxylase</keyword>
<dbReference type="Gene3D" id="2.40.37.10">
    <property type="entry name" value="Lyase, Ornithine Decarboxylase, Chain A, domain 1"/>
    <property type="match status" value="1"/>
</dbReference>
<evidence type="ECO:0000259" key="9">
    <source>
        <dbReference type="Pfam" id="PF02784"/>
    </source>
</evidence>
<comment type="cofactor">
    <cofactor evidence="1 5 7 8">
        <name>pyridoxal 5'-phosphate</name>
        <dbReference type="ChEBI" id="CHEBI:597326"/>
    </cofactor>
</comment>
<organism evidence="10 11">
    <name type="scientific">Aerococcus sanguinicola</name>
    <dbReference type="NCBI Taxonomy" id="119206"/>
    <lineage>
        <taxon>Bacteria</taxon>
        <taxon>Bacillati</taxon>
        <taxon>Bacillota</taxon>
        <taxon>Bacilli</taxon>
        <taxon>Lactobacillales</taxon>
        <taxon>Aerococcaceae</taxon>
        <taxon>Aerococcus</taxon>
    </lineage>
</organism>
<dbReference type="InterPro" id="IPR002986">
    <property type="entry name" value="DAP_deCOOHase_LysA"/>
</dbReference>
<reference evidence="10 11" key="1">
    <citation type="submission" date="2019-09" db="EMBL/GenBank/DDBJ databases">
        <title>Draft genome sequence assemblies of isolates from the urinary tract.</title>
        <authorList>
            <person name="Mores C.R."/>
            <person name="Putonti C."/>
            <person name="Wolfe A.J."/>
        </authorList>
    </citation>
    <scope>NUCLEOTIDE SEQUENCE [LARGE SCALE GENOMIC DNA]</scope>
    <source>
        <strain evidence="10 11">UMB623</strain>
    </source>
</reference>
<feature type="binding site" evidence="5">
    <location>
        <position position="293"/>
    </location>
    <ligand>
        <name>substrate</name>
    </ligand>
</feature>
<proteinExistence type="inferred from homology"/>
<evidence type="ECO:0000256" key="1">
    <source>
        <dbReference type="ARBA" id="ARBA00001933"/>
    </source>
</evidence>
<dbReference type="GO" id="GO:0009089">
    <property type="term" value="P:lysine biosynthetic process via diaminopimelate"/>
    <property type="evidence" value="ECO:0007669"/>
    <property type="project" value="UniProtKB-UniRule"/>
</dbReference>
<evidence type="ECO:0000313" key="10">
    <source>
        <dbReference type="EMBL" id="KAA9302081.1"/>
    </source>
</evidence>
<evidence type="ECO:0000256" key="3">
    <source>
        <dbReference type="ARBA" id="ARBA00022898"/>
    </source>
</evidence>
<accession>A0A5N1GPV8</accession>
<evidence type="ECO:0000256" key="7">
    <source>
        <dbReference type="PIRSR" id="PIRSR600183-50"/>
    </source>
</evidence>
<protein>
    <recommendedName>
        <fullName evidence="5 6">Diaminopimelate decarboxylase</fullName>
        <shortName evidence="5">DAP decarboxylase</shortName>
        <shortName evidence="5">DAPDC</shortName>
        <ecNumber evidence="5 6">4.1.1.20</ecNumber>
    </recommendedName>
</protein>
<dbReference type="InterPro" id="IPR022657">
    <property type="entry name" value="De-COase2_CS"/>
</dbReference>
<dbReference type="InterPro" id="IPR029066">
    <property type="entry name" value="PLP-binding_barrel"/>
</dbReference>
<dbReference type="SUPFAM" id="SSF50621">
    <property type="entry name" value="Alanine racemase C-terminal domain-like"/>
    <property type="match status" value="1"/>
</dbReference>
<feature type="binding site" evidence="5">
    <location>
        <position position="362"/>
    </location>
    <ligand>
        <name>substrate</name>
    </ligand>
</feature>
<feature type="binding site" evidence="5">
    <location>
        <position position="334"/>
    </location>
    <ligand>
        <name>substrate</name>
    </ligand>
</feature>
<dbReference type="Pfam" id="PF02784">
    <property type="entry name" value="Orn_Arg_deC_N"/>
    <property type="match status" value="1"/>
</dbReference>
<keyword evidence="3 5" id="KW-0663">Pyridoxal phosphate</keyword>
<dbReference type="Gene3D" id="3.20.20.10">
    <property type="entry name" value="Alanine racemase"/>
    <property type="match status" value="1"/>
</dbReference>
<dbReference type="PANTHER" id="PTHR43727">
    <property type="entry name" value="DIAMINOPIMELATE DECARBOXYLASE"/>
    <property type="match status" value="1"/>
</dbReference>
<evidence type="ECO:0000256" key="6">
    <source>
        <dbReference type="NCBIfam" id="TIGR01048"/>
    </source>
</evidence>
<feature type="binding site" evidence="5">
    <location>
        <position position="330"/>
    </location>
    <ligand>
        <name>substrate</name>
    </ligand>
</feature>
<dbReference type="EC" id="4.1.1.20" evidence="5 6"/>
<dbReference type="GO" id="GO:0030170">
    <property type="term" value="F:pyridoxal phosphate binding"/>
    <property type="evidence" value="ECO:0007669"/>
    <property type="project" value="UniProtKB-UniRule"/>
</dbReference>
<comment type="subunit">
    <text evidence="5">Homodimer.</text>
</comment>
<dbReference type="PROSITE" id="PS00879">
    <property type="entry name" value="ODR_DC_2_2"/>
    <property type="match status" value="1"/>
</dbReference>
<dbReference type="InterPro" id="IPR022644">
    <property type="entry name" value="De-COase2_N"/>
</dbReference>
<dbReference type="FunFam" id="3.20.20.10:FF:000003">
    <property type="entry name" value="Diaminopimelate decarboxylase"/>
    <property type="match status" value="1"/>
</dbReference>
<dbReference type="AlphaFoldDB" id="A0A5N1GPV8"/>
<dbReference type="PROSITE" id="PS00878">
    <property type="entry name" value="ODR_DC_2_1"/>
    <property type="match status" value="1"/>
</dbReference>
<keyword evidence="4 5" id="KW-0456">Lyase</keyword>
<dbReference type="NCBIfam" id="TIGR01048">
    <property type="entry name" value="lysA"/>
    <property type="match status" value="1"/>
</dbReference>
<evidence type="ECO:0000313" key="11">
    <source>
        <dbReference type="Proteomes" id="UP000327148"/>
    </source>
</evidence>
<comment type="caution">
    <text evidence="10">The sequence shown here is derived from an EMBL/GenBank/DDBJ whole genome shotgun (WGS) entry which is preliminary data.</text>
</comment>
<dbReference type="HAMAP" id="MF_02120">
    <property type="entry name" value="LysA"/>
    <property type="match status" value="1"/>
</dbReference>
<name>A0A5N1GPV8_9LACT</name>
<gene>
    <name evidence="5 10" type="primary">lysA</name>
    <name evidence="10" type="ORF">F6I03_02395</name>
</gene>
<feature type="active site" description="Proton donor" evidence="7">
    <location>
        <position position="361"/>
    </location>
</feature>
<dbReference type="Proteomes" id="UP000327148">
    <property type="component" value="Unassembled WGS sequence"/>
</dbReference>
<evidence type="ECO:0000256" key="2">
    <source>
        <dbReference type="ARBA" id="ARBA00022793"/>
    </source>
</evidence>
<keyword evidence="5 8" id="KW-0457">Lysine biosynthesis</keyword>
<feature type="binding site" evidence="5">
    <location>
        <begin position="290"/>
        <end position="293"/>
    </location>
    <ligand>
        <name>pyridoxal 5'-phosphate</name>
        <dbReference type="ChEBI" id="CHEBI:597326"/>
    </ligand>
</feature>
<dbReference type="CDD" id="cd06828">
    <property type="entry name" value="PLPDE_III_DapDC"/>
    <property type="match status" value="1"/>
</dbReference>
<comment type="similarity">
    <text evidence="5">Belongs to the Orn/Lys/Arg decarboxylase class-II family. LysA subfamily.</text>
</comment>
<keyword evidence="5" id="KW-0028">Amino-acid biosynthesis</keyword>
<dbReference type="RefSeq" id="WP_070431802.1">
    <property type="nucleotide sequence ID" value="NZ_VYWO01000001.1"/>
</dbReference>
<dbReference type="PRINTS" id="PR01181">
    <property type="entry name" value="DAPDCRBXLASE"/>
</dbReference>
<feature type="binding site" evidence="5">
    <location>
        <position position="390"/>
    </location>
    <ligand>
        <name>substrate</name>
    </ligand>
</feature>
<dbReference type="InterPro" id="IPR009006">
    <property type="entry name" value="Ala_racemase/Decarboxylase_C"/>
</dbReference>
<dbReference type="UniPathway" id="UPA00034">
    <property type="reaction ID" value="UER00027"/>
</dbReference>